<gene>
    <name evidence="7" type="ORF">SAY87_003064</name>
</gene>
<evidence type="ECO:0000259" key="6">
    <source>
        <dbReference type="PROSITE" id="PS51444"/>
    </source>
</evidence>
<feature type="compositionally biased region" description="Pro residues" evidence="4">
    <location>
        <begin position="755"/>
        <end position="778"/>
    </location>
</feature>
<dbReference type="PROSITE" id="PS51182">
    <property type="entry name" value="C2_TENSIN"/>
    <property type="match status" value="1"/>
</dbReference>
<feature type="compositionally biased region" description="Pro residues" evidence="4">
    <location>
        <begin position="1096"/>
        <end position="1112"/>
    </location>
</feature>
<dbReference type="InterPro" id="IPR042201">
    <property type="entry name" value="FH2_Formin_sf"/>
</dbReference>
<feature type="compositionally biased region" description="Polar residues" evidence="4">
    <location>
        <begin position="538"/>
        <end position="557"/>
    </location>
</feature>
<feature type="compositionally biased region" description="Pro residues" evidence="4">
    <location>
        <begin position="958"/>
        <end position="1088"/>
    </location>
</feature>
<dbReference type="EMBL" id="JAXIOK010000006">
    <property type="protein sequence ID" value="KAK4767923.1"/>
    <property type="molecule type" value="Genomic_DNA"/>
</dbReference>
<keyword evidence="8" id="KW-1185">Reference proteome</keyword>
<dbReference type="PROSITE" id="PS51444">
    <property type="entry name" value="FH2"/>
    <property type="match status" value="1"/>
</dbReference>
<dbReference type="Proteomes" id="UP001345219">
    <property type="component" value="Chromosome 3"/>
</dbReference>
<feature type="compositionally biased region" description="Pro residues" evidence="4">
    <location>
        <begin position="872"/>
        <end position="886"/>
    </location>
</feature>
<evidence type="ECO:0000256" key="1">
    <source>
        <dbReference type="ARBA" id="ARBA00006468"/>
    </source>
</evidence>
<evidence type="ECO:0000256" key="4">
    <source>
        <dbReference type="SAM" id="MobiDB-lite"/>
    </source>
</evidence>
<organism evidence="7 8">
    <name type="scientific">Trapa incisa</name>
    <dbReference type="NCBI Taxonomy" id="236973"/>
    <lineage>
        <taxon>Eukaryota</taxon>
        <taxon>Viridiplantae</taxon>
        <taxon>Streptophyta</taxon>
        <taxon>Embryophyta</taxon>
        <taxon>Tracheophyta</taxon>
        <taxon>Spermatophyta</taxon>
        <taxon>Magnoliopsida</taxon>
        <taxon>eudicotyledons</taxon>
        <taxon>Gunneridae</taxon>
        <taxon>Pentapetalae</taxon>
        <taxon>rosids</taxon>
        <taxon>malvids</taxon>
        <taxon>Myrtales</taxon>
        <taxon>Lythraceae</taxon>
        <taxon>Trapa</taxon>
    </lineage>
</organism>
<dbReference type="SUPFAM" id="SSF101447">
    <property type="entry name" value="Formin homology 2 domain (FH2 domain)"/>
    <property type="match status" value="1"/>
</dbReference>
<feature type="compositionally biased region" description="Basic and acidic residues" evidence="4">
    <location>
        <begin position="1532"/>
        <end position="1544"/>
    </location>
</feature>
<keyword evidence="2" id="KW-0378">Hydrolase</keyword>
<dbReference type="GO" id="GO:0004721">
    <property type="term" value="F:phosphoprotein phosphatase activity"/>
    <property type="evidence" value="ECO:0007669"/>
    <property type="project" value="UniProtKB-KW"/>
</dbReference>
<name>A0AAN7KF39_9MYRT</name>
<protein>
    <recommendedName>
        <fullName evidence="3">Formin-like protein</fullName>
    </recommendedName>
</protein>
<evidence type="ECO:0000313" key="8">
    <source>
        <dbReference type="Proteomes" id="UP001345219"/>
    </source>
</evidence>
<feature type="domain" description="C2 tensin-type" evidence="5">
    <location>
        <begin position="200"/>
        <end position="339"/>
    </location>
</feature>
<feature type="compositionally biased region" description="Polar residues" evidence="4">
    <location>
        <begin position="837"/>
        <end position="854"/>
    </location>
</feature>
<dbReference type="Gene3D" id="3.90.190.10">
    <property type="entry name" value="Protein tyrosine phosphatase superfamily"/>
    <property type="match status" value="1"/>
</dbReference>
<dbReference type="Gene3D" id="2.60.40.1110">
    <property type="match status" value="1"/>
</dbReference>
<feature type="compositionally biased region" description="Pro residues" evidence="4">
    <location>
        <begin position="715"/>
        <end position="724"/>
    </location>
</feature>
<dbReference type="Pfam" id="PF10409">
    <property type="entry name" value="PTEN_C2"/>
    <property type="match status" value="1"/>
</dbReference>
<evidence type="ECO:0000313" key="7">
    <source>
        <dbReference type="EMBL" id="KAK4767923.1"/>
    </source>
</evidence>
<dbReference type="SMART" id="SM01326">
    <property type="entry name" value="PTEN_C2"/>
    <property type="match status" value="1"/>
</dbReference>
<feature type="compositionally biased region" description="Low complexity" evidence="4">
    <location>
        <begin position="654"/>
        <end position="665"/>
    </location>
</feature>
<proteinExistence type="inferred from homology"/>
<comment type="caution">
    <text evidence="7">The sequence shown here is derived from an EMBL/GenBank/DDBJ whole genome shotgun (WGS) entry which is preliminary data.</text>
</comment>
<dbReference type="Gene3D" id="1.20.58.2220">
    <property type="entry name" value="Formin, FH2 domain"/>
    <property type="match status" value="1"/>
</dbReference>
<dbReference type="InterPro" id="IPR051144">
    <property type="entry name" value="Formin_homology_domain"/>
</dbReference>
<feature type="domain" description="FH2" evidence="6">
    <location>
        <begin position="1143"/>
        <end position="1542"/>
    </location>
</feature>
<dbReference type="Pfam" id="PF02181">
    <property type="entry name" value="FH2"/>
    <property type="match status" value="1"/>
</dbReference>
<dbReference type="InterPro" id="IPR014020">
    <property type="entry name" value="Tensin_C2-dom"/>
</dbReference>
<keyword evidence="2" id="KW-0904">Protein phosphatase</keyword>
<feature type="compositionally biased region" description="Basic and acidic residues" evidence="4">
    <location>
        <begin position="515"/>
        <end position="527"/>
    </location>
</feature>
<feature type="compositionally biased region" description="Pro residues" evidence="4">
    <location>
        <begin position="823"/>
        <end position="835"/>
    </location>
</feature>
<feature type="region of interest" description="Disordered" evidence="4">
    <location>
        <begin position="1196"/>
        <end position="1215"/>
    </location>
</feature>
<dbReference type="PANTHER" id="PTHR45733">
    <property type="entry name" value="FORMIN-J"/>
    <property type="match status" value="1"/>
</dbReference>
<feature type="compositionally biased region" description="Pro residues" evidence="4">
    <location>
        <begin position="855"/>
        <end position="865"/>
    </location>
</feature>
<evidence type="ECO:0000259" key="5">
    <source>
        <dbReference type="PROSITE" id="PS51182"/>
    </source>
</evidence>
<dbReference type="SMART" id="SM00498">
    <property type="entry name" value="FH2"/>
    <property type="match status" value="1"/>
</dbReference>
<feature type="compositionally biased region" description="Pro residues" evidence="4">
    <location>
        <begin position="1119"/>
        <end position="1128"/>
    </location>
</feature>
<feature type="region of interest" description="Disordered" evidence="4">
    <location>
        <begin position="1532"/>
        <end position="1555"/>
    </location>
</feature>
<dbReference type="PANTHER" id="PTHR45733:SF10">
    <property type="entry name" value="FORMIN-LIKE PROTEIN 15A-RELATED"/>
    <property type="match status" value="1"/>
</dbReference>
<comment type="similarity">
    <text evidence="1">Belongs to the formin-like family. Class-II subfamily.</text>
</comment>
<feature type="compositionally biased region" description="Pro residues" evidence="4">
    <location>
        <begin position="791"/>
        <end position="807"/>
    </location>
</feature>
<reference evidence="7 8" key="1">
    <citation type="journal article" date="2023" name="Hortic Res">
        <title>Pangenome of water caltrop reveals structural variations and asymmetric subgenome divergence after allopolyploidization.</title>
        <authorList>
            <person name="Zhang X."/>
            <person name="Chen Y."/>
            <person name="Wang L."/>
            <person name="Yuan Y."/>
            <person name="Fang M."/>
            <person name="Shi L."/>
            <person name="Lu R."/>
            <person name="Comes H.P."/>
            <person name="Ma Y."/>
            <person name="Chen Y."/>
            <person name="Huang G."/>
            <person name="Zhou Y."/>
            <person name="Zheng Z."/>
            <person name="Qiu Y."/>
        </authorList>
    </citation>
    <scope>NUCLEOTIDE SEQUENCE [LARGE SCALE GENOMIC DNA]</scope>
    <source>
        <tissue evidence="7">Roots</tissue>
    </source>
</reference>
<dbReference type="InterPro" id="IPR015425">
    <property type="entry name" value="FH2_Formin"/>
</dbReference>
<feature type="compositionally biased region" description="Pro residues" evidence="4">
    <location>
        <begin position="905"/>
        <end position="951"/>
    </location>
</feature>
<evidence type="ECO:0000256" key="2">
    <source>
        <dbReference type="ARBA" id="ARBA00022912"/>
    </source>
</evidence>
<dbReference type="InterPro" id="IPR035892">
    <property type="entry name" value="C2_domain_sf"/>
</dbReference>
<dbReference type="SUPFAM" id="SSF49562">
    <property type="entry name" value="C2 domain (Calcium/lipid-binding domain, CaLB)"/>
    <property type="match status" value="1"/>
</dbReference>
<evidence type="ECO:0000256" key="3">
    <source>
        <dbReference type="RuleBase" id="RU361260"/>
    </source>
</evidence>
<sequence length="1555" mass="167722">MALFRRFFYRKPPDRLLEISERVYVFDCCFSTEVLEEDEYKAYLGGIVTQLQDYFPNASFMVVNFREGEKRSQIMDILSSYDMTVMDYPQQYEGCPLLPLEMIHHFLKSSESWLSLEGQQNVLLMHCERGGWPVLAFMLAGLLLYRKQYNGEQKTLEMIYKQAPREILHLLSHLNPQPSQMRYLQYISRRNLSSEWPPSDMPLLLDCLILRVLPLFEGGKGCRPVVRVYGQDPTTSANRNSKLLFSTSKMIKNVRHYAPTECMLVKLDIHCRVQGDVVLECIHVDEDFVQEEMMFRIVFHTAFVRANILVLSRDEVDVLWDAKDQISRGFKAEVLFMGADAVVHDLTTNTSIEDGTETEGASTEEFFEVEEIFSSVVDTQEAKREANSSVQVLPPPGVEEGLKEVWKEDADPHAFLDCASDDGNLKQEMKADLGTDAVKDIVVDDVQYMNDEEQDPVKDIAVDDGNIKLKRVVVENVPSKNGDYVEEKLEDFVNGHPVGDWDALNSIDSKIPQKKLNEDIERQKPEKSVLLPPKKRPSVNSKSAAGSVPKPNSNSKMQEYHATDGNQANPNVIPRWIPPNRGSGTNAMYVAYPPSRYNSAPPAFAPSPPEEPNLGVRLKSHSATDVAPGAATSTPSPPKMASPETISLLKDDSPASASASPQTAPGMHEKVTPQPSVVTSLLYPPSPSLSSPSLLPPPSNGLLPAPTSTLVSGTIPPPPPPPFPKASHQPVKILLQSSAPPPPPLPSYSSDKPKVPPPPPPLPPFLPTPSYGIPPPSTPARLLEVASPHPTNVPFPPPPPPPPPPPLSLAHSASIQSIRASHPLPPPPPPPPLPPSARTTTIPQLLAPLSTTQGGPPPPPPPPPLYGDAGLPQPPALRGIPPPPPLQGDTPSLTLVGPNPSHLPLGPPPPDRGSLPPPLPPPPPPPPAYSVPPPPPPPAYRVPPPPPPPPSTHGAPHLRPPPASGAPSPPPPPPPPARGAPPPTRGAPPPPPPPLGRAPPPPPPPYPLGGVPAPPPPPGGASRGVPPPPPPPGGASRGVPPPPPPPGGASRGAPPPPPPPGGASRGAPPPPPPPGGASHGVPPPPPIPGSRAPGSPGAPKPPGGGPPPPPPFGAKGGAPPGPPGPPPLNAGRGRGFSRPGMGPSATAPRRSSLKPLHWSKVTRALQGSLWDELQKVGGIQVSEFDVSELETLFSANVPKPADGDKGGGRRKSLGSKTDKVHLIDLRRANNTEIMLTKVKMPLPDMMTAVLAMDESVLDVDQVENLIKFCPTKEEMELLKNYSGDKENLGKCEQYFLELMKVPRVESKLRVFSFKIQFGTQISEFRKSLNTVNSACQEVRNSYKLKEIMKRILFLGNVLNQGTARGSAIGFKLDSLLKLTDTRATNNKMTLMHFLCKKLADHSPELLDFHLDLVSLEVASKIQLKSLAEEMQAIIKGLEKVNQELSASENDGPVSEVFRKTLKGFIGFAEAEVASLTNLYQLVGRNADALALYFNEDPARYPFEQVTATLLNFVRLFRKSHEENCKQAELEKKKAAKEAEMEKAKGVNPTKKSVNS</sequence>
<accession>A0AAN7KF39</accession>
<feature type="compositionally biased region" description="Low complexity" evidence="4">
    <location>
        <begin position="680"/>
        <end position="693"/>
    </location>
</feature>
<dbReference type="SUPFAM" id="SSF52799">
    <property type="entry name" value="(Phosphotyrosine protein) phosphatases II"/>
    <property type="match status" value="1"/>
</dbReference>
<dbReference type="InterPro" id="IPR029021">
    <property type="entry name" value="Prot-tyrosine_phosphatase-like"/>
</dbReference>
<feature type="region of interest" description="Disordered" evidence="4">
    <location>
        <begin position="514"/>
        <end position="1154"/>
    </location>
</feature>